<feature type="transmembrane region" description="Helical" evidence="8">
    <location>
        <begin position="370"/>
        <end position="390"/>
    </location>
</feature>
<evidence type="ECO:0000256" key="5">
    <source>
        <dbReference type="ARBA" id="ARBA00022692"/>
    </source>
</evidence>
<dbReference type="PANTHER" id="PTHR33908:SF11">
    <property type="entry name" value="MEMBRANE PROTEIN"/>
    <property type="match status" value="1"/>
</dbReference>
<evidence type="ECO:0000313" key="10">
    <source>
        <dbReference type="EMBL" id="MFB5190809.1"/>
    </source>
</evidence>
<evidence type="ECO:0000256" key="4">
    <source>
        <dbReference type="ARBA" id="ARBA00022679"/>
    </source>
</evidence>
<dbReference type="EMBL" id="JBDXSU010000007">
    <property type="protein sequence ID" value="MFB5190809.1"/>
    <property type="molecule type" value="Genomic_DNA"/>
</dbReference>
<accession>A0ABV5AEY5</accession>
<evidence type="ECO:0000259" key="9">
    <source>
        <dbReference type="Pfam" id="PF13231"/>
    </source>
</evidence>
<keyword evidence="5 8" id="KW-0812">Transmembrane</keyword>
<feature type="transmembrane region" description="Helical" evidence="8">
    <location>
        <begin position="66"/>
        <end position="84"/>
    </location>
</feature>
<evidence type="ECO:0000256" key="3">
    <source>
        <dbReference type="ARBA" id="ARBA00022676"/>
    </source>
</evidence>
<protein>
    <submittedName>
        <fullName evidence="10">Glycosyltransferase family 39 protein</fullName>
        <ecNumber evidence="10">2.4.-.-</ecNumber>
    </submittedName>
</protein>
<feature type="transmembrane region" description="Helical" evidence="8">
    <location>
        <begin position="91"/>
        <end position="109"/>
    </location>
</feature>
<keyword evidence="11" id="KW-1185">Reference proteome</keyword>
<dbReference type="InterPro" id="IPR050297">
    <property type="entry name" value="LipidA_mod_glycosyltrf_83"/>
</dbReference>
<dbReference type="EC" id="2.4.-.-" evidence="10"/>
<evidence type="ECO:0000256" key="6">
    <source>
        <dbReference type="ARBA" id="ARBA00022989"/>
    </source>
</evidence>
<feature type="transmembrane region" description="Helical" evidence="8">
    <location>
        <begin position="343"/>
        <end position="363"/>
    </location>
</feature>
<dbReference type="Proteomes" id="UP001579974">
    <property type="component" value="Unassembled WGS sequence"/>
</dbReference>
<dbReference type="RefSeq" id="WP_275474423.1">
    <property type="nucleotide sequence ID" value="NZ_CP162940.1"/>
</dbReference>
<proteinExistence type="predicted"/>
<comment type="caution">
    <text evidence="10">The sequence shown here is derived from an EMBL/GenBank/DDBJ whole genome shotgun (WGS) entry which is preliminary data.</text>
</comment>
<keyword evidence="3 10" id="KW-0328">Glycosyltransferase</keyword>
<feature type="transmembrane region" description="Helical" evidence="8">
    <location>
        <begin position="396"/>
        <end position="415"/>
    </location>
</feature>
<evidence type="ECO:0000256" key="7">
    <source>
        <dbReference type="ARBA" id="ARBA00023136"/>
    </source>
</evidence>
<dbReference type="PANTHER" id="PTHR33908">
    <property type="entry name" value="MANNOSYLTRANSFERASE YKCB-RELATED"/>
    <property type="match status" value="1"/>
</dbReference>
<sequence length="430" mass="49064">MNRTLRLRNALWIAPVLLAILIRLVVIFYYGPYVSIHSDDAGYLRSAEWLLQSHIYAYYTPDAPTVHMLPGMTFILAGVLAVFGQGALGLYAGKIVFTLIGAFGIVGAYQSVAYVWNRYVALAVALFLAVYVPGIETDTLFLTETPFMAAFAWTVFWLLKVADTHKLRHVVFATLWFMVAMYFRPNLLLWAVVALAYLLMKRYPWRKLVGQGVIAAAVVIACILPWWIRNFLVFHQFIALTDDAANPLLLGTFQGIHFPAPNNPTAVEHHILDVHPNLRPQSMHEIPWFKAQEHAAMYRIREWHRSFPQDFWRSYLWIKPGILWTRAYFPIRMLGILPSTMKAVQPVLLWASLIGHGIALLFARGKRKEVLLVLLTLLYFTVLFAVFFAYERYNVPLMWLMFSGVPSGVYGLIEATKWLAGGRRRAGARS</sequence>
<feature type="transmembrane region" description="Helical" evidence="8">
    <location>
        <begin position="139"/>
        <end position="159"/>
    </location>
</feature>
<keyword evidence="4 10" id="KW-0808">Transferase</keyword>
<comment type="subcellular location">
    <subcellularLocation>
        <location evidence="1">Cell membrane</location>
        <topology evidence="1">Multi-pass membrane protein</topology>
    </subcellularLocation>
</comment>
<keyword evidence="6 8" id="KW-1133">Transmembrane helix</keyword>
<feature type="transmembrane region" description="Helical" evidence="8">
    <location>
        <begin position="12"/>
        <end position="31"/>
    </location>
</feature>
<feature type="domain" description="Glycosyltransferase RgtA/B/C/D-like" evidence="9">
    <location>
        <begin position="70"/>
        <end position="228"/>
    </location>
</feature>
<dbReference type="GO" id="GO:0016757">
    <property type="term" value="F:glycosyltransferase activity"/>
    <property type="evidence" value="ECO:0007669"/>
    <property type="project" value="UniProtKB-KW"/>
</dbReference>
<keyword evidence="2" id="KW-1003">Cell membrane</keyword>
<organism evidence="10 11">
    <name type="scientific">Alicyclobacillus fastidiosus</name>
    <dbReference type="NCBI Taxonomy" id="392011"/>
    <lineage>
        <taxon>Bacteria</taxon>
        <taxon>Bacillati</taxon>
        <taxon>Bacillota</taxon>
        <taxon>Bacilli</taxon>
        <taxon>Bacillales</taxon>
        <taxon>Alicyclobacillaceae</taxon>
        <taxon>Alicyclobacillus</taxon>
    </lineage>
</organism>
<feature type="transmembrane region" description="Helical" evidence="8">
    <location>
        <begin position="171"/>
        <end position="199"/>
    </location>
</feature>
<keyword evidence="7 8" id="KW-0472">Membrane</keyword>
<dbReference type="InterPro" id="IPR038731">
    <property type="entry name" value="RgtA/B/C-like"/>
</dbReference>
<feature type="transmembrane region" description="Helical" evidence="8">
    <location>
        <begin position="208"/>
        <end position="228"/>
    </location>
</feature>
<evidence type="ECO:0000256" key="1">
    <source>
        <dbReference type="ARBA" id="ARBA00004651"/>
    </source>
</evidence>
<name>A0ABV5AEY5_9BACL</name>
<evidence type="ECO:0000256" key="2">
    <source>
        <dbReference type="ARBA" id="ARBA00022475"/>
    </source>
</evidence>
<gene>
    <name evidence="10" type="ORF">KKP3000_004295</name>
</gene>
<dbReference type="Pfam" id="PF13231">
    <property type="entry name" value="PMT_2"/>
    <property type="match status" value="1"/>
</dbReference>
<evidence type="ECO:0000256" key="8">
    <source>
        <dbReference type="SAM" id="Phobius"/>
    </source>
</evidence>
<reference evidence="10 11" key="1">
    <citation type="journal article" date="2024" name="Int. J. Mol. Sci.">
        <title>Exploration of Alicyclobacillus spp. Genome in Search of Antibiotic Resistance.</title>
        <authorList>
            <person name="Bucka-Kolendo J."/>
            <person name="Kiousi D.E."/>
            <person name="Dekowska A."/>
            <person name="Mikolajczuk-Szczyrba A."/>
            <person name="Karadedos D.M."/>
            <person name="Michael P."/>
            <person name="Galanis A."/>
            <person name="Sokolowska B."/>
        </authorList>
    </citation>
    <scope>NUCLEOTIDE SEQUENCE [LARGE SCALE GENOMIC DNA]</scope>
    <source>
        <strain evidence="10 11">KKP 3000</strain>
    </source>
</reference>
<evidence type="ECO:0000313" key="11">
    <source>
        <dbReference type="Proteomes" id="UP001579974"/>
    </source>
</evidence>